<evidence type="ECO:0000259" key="1">
    <source>
        <dbReference type="Pfam" id="PF13401"/>
    </source>
</evidence>
<comment type="caution">
    <text evidence="2">The sequence shown here is derived from an EMBL/GenBank/DDBJ whole genome shotgun (WGS) entry which is preliminary data.</text>
</comment>
<dbReference type="Gene3D" id="3.40.50.300">
    <property type="entry name" value="P-loop containing nucleotide triphosphate hydrolases"/>
    <property type="match status" value="1"/>
</dbReference>
<dbReference type="EMBL" id="JAMLDY010000018">
    <property type="protein sequence ID" value="MCP3735968.1"/>
    <property type="molecule type" value="Genomic_DNA"/>
</dbReference>
<keyword evidence="3" id="KW-1185">Reference proteome</keyword>
<dbReference type="InterPro" id="IPR027417">
    <property type="entry name" value="P-loop_NTPase"/>
</dbReference>
<keyword evidence="2" id="KW-0067">ATP-binding</keyword>
<dbReference type="AlphaFoldDB" id="A0A9X2HRP5"/>
<dbReference type="Proteomes" id="UP001139486">
    <property type="component" value="Unassembled WGS sequence"/>
</dbReference>
<dbReference type="Pfam" id="PF13401">
    <property type="entry name" value="AAA_22"/>
    <property type="match status" value="1"/>
</dbReference>
<dbReference type="GO" id="GO:0016887">
    <property type="term" value="F:ATP hydrolysis activity"/>
    <property type="evidence" value="ECO:0007669"/>
    <property type="project" value="InterPro"/>
</dbReference>
<gene>
    <name evidence="2" type="ORF">M9979_13930</name>
</gene>
<keyword evidence="2" id="KW-0547">Nucleotide-binding</keyword>
<proteinExistence type="predicted"/>
<dbReference type="RefSeq" id="WP_254289965.1">
    <property type="nucleotide sequence ID" value="NZ_JAMLDY010000018.1"/>
</dbReference>
<organism evidence="2 3">
    <name type="scientific">Sphingomonas liriopis</name>
    <dbReference type="NCBI Taxonomy" id="2949094"/>
    <lineage>
        <taxon>Bacteria</taxon>
        <taxon>Pseudomonadati</taxon>
        <taxon>Pseudomonadota</taxon>
        <taxon>Alphaproteobacteria</taxon>
        <taxon>Sphingomonadales</taxon>
        <taxon>Sphingomonadaceae</taxon>
        <taxon>Sphingomonas</taxon>
    </lineage>
</organism>
<dbReference type="SUPFAM" id="SSF52540">
    <property type="entry name" value="P-loop containing nucleoside triphosphate hydrolases"/>
    <property type="match status" value="1"/>
</dbReference>
<protein>
    <submittedName>
        <fullName evidence="2">ATP-binding protein</fullName>
    </submittedName>
</protein>
<feature type="domain" description="ORC1/DEAH AAA+ ATPase" evidence="1">
    <location>
        <begin position="30"/>
        <end position="172"/>
    </location>
</feature>
<reference evidence="2" key="1">
    <citation type="submission" date="2022-05" db="EMBL/GenBank/DDBJ databases">
        <title>Sphingomonas sp. strain RP10 Genome sequencing and assembly.</title>
        <authorList>
            <person name="Kim I."/>
        </authorList>
    </citation>
    <scope>NUCLEOTIDE SEQUENCE</scope>
    <source>
        <strain evidence="2">RP10</strain>
    </source>
</reference>
<dbReference type="InterPro" id="IPR049945">
    <property type="entry name" value="AAA_22"/>
</dbReference>
<evidence type="ECO:0000313" key="2">
    <source>
        <dbReference type="EMBL" id="MCP3735968.1"/>
    </source>
</evidence>
<evidence type="ECO:0000313" key="3">
    <source>
        <dbReference type="Proteomes" id="UP001139486"/>
    </source>
</evidence>
<name>A0A9X2HRP5_9SPHN</name>
<sequence length="269" mass="30504">MRPSAPDEARPFVETSIARLMRSRLGLTHEECGISVISGPWGVGKTWAIDAFVKEIEFGVAVVKVEPASTKKGATCIMVMQMVLESLSTLLNYREVNHPNSHWILRRSIYNMLNHYRSVTWDRDDTAQFTFIFDEAQYLSREAIEMLRFWNDSDRTTTPFPVGLIFVGNNEFALQEDASGESVLSGAVRSRLLFQEFLQYANLGDSDLSLFLQSRGITDPGAIAEFLRYFSSPGRPRDLRYAERQASFFRRRAGDGPVTGEMVRNILNV</sequence>
<dbReference type="GO" id="GO:0005524">
    <property type="term" value="F:ATP binding"/>
    <property type="evidence" value="ECO:0007669"/>
    <property type="project" value="UniProtKB-KW"/>
</dbReference>
<accession>A0A9X2HRP5</accession>